<gene>
    <name evidence="14" type="ORF">G4B88_019419</name>
</gene>
<dbReference type="PROSITE" id="PS00086">
    <property type="entry name" value="CYTOCHROME_P450"/>
    <property type="match status" value="1"/>
</dbReference>
<dbReference type="EMBL" id="JAATIQ010000019">
    <property type="protein sequence ID" value="KAF4400210.1"/>
    <property type="molecule type" value="Genomic_DNA"/>
</dbReference>
<dbReference type="Proteomes" id="UP000583929">
    <property type="component" value="Unassembled WGS sequence"/>
</dbReference>
<dbReference type="GO" id="GO:0005506">
    <property type="term" value="F:iron ion binding"/>
    <property type="evidence" value="ECO:0007669"/>
    <property type="project" value="InterPro"/>
</dbReference>
<keyword evidence="10 13" id="KW-0472">Membrane</keyword>
<accession>A0A7J6I0Q0</accession>
<reference evidence="14 15" key="1">
    <citation type="journal article" date="2020" name="bioRxiv">
        <title>Sequence and annotation of 42 cannabis genomes reveals extensive copy number variation in cannabinoid synthesis and pathogen resistance genes.</title>
        <authorList>
            <person name="Mckernan K.J."/>
            <person name="Helbert Y."/>
            <person name="Kane L.T."/>
            <person name="Ebling H."/>
            <person name="Zhang L."/>
            <person name="Liu B."/>
            <person name="Eaton Z."/>
            <person name="Mclaughlin S."/>
            <person name="Kingan S."/>
            <person name="Baybayan P."/>
            <person name="Concepcion G."/>
            <person name="Jordan M."/>
            <person name="Riva A."/>
            <person name="Barbazuk W."/>
            <person name="Harkins T."/>
        </authorList>
    </citation>
    <scope>NUCLEOTIDE SEQUENCE [LARGE SCALE GENOMIC DNA]</scope>
    <source>
        <strain evidence="15">cv. Jamaican Lion 4</strain>
        <tissue evidence="14">Leaf</tissue>
    </source>
</reference>
<dbReference type="PANTHER" id="PTHR24282">
    <property type="entry name" value="CYTOCHROME P450 FAMILY MEMBER"/>
    <property type="match status" value="1"/>
</dbReference>
<comment type="subcellular location">
    <subcellularLocation>
        <location evidence="1">Membrane</location>
        <topology evidence="1">Single-pass membrane protein</topology>
    </subcellularLocation>
</comment>
<dbReference type="GO" id="GO:0004497">
    <property type="term" value="F:monooxygenase activity"/>
    <property type="evidence" value="ECO:0007669"/>
    <property type="project" value="UniProtKB-KW"/>
</dbReference>
<dbReference type="SUPFAM" id="SSF48264">
    <property type="entry name" value="Cytochrome P450"/>
    <property type="match status" value="1"/>
</dbReference>
<evidence type="ECO:0000256" key="8">
    <source>
        <dbReference type="ARBA" id="ARBA00023004"/>
    </source>
</evidence>
<evidence type="ECO:0000256" key="10">
    <source>
        <dbReference type="ARBA" id="ARBA00023136"/>
    </source>
</evidence>
<comment type="cofactor">
    <cofactor evidence="11">
        <name>heme</name>
        <dbReference type="ChEBI" id="CHEBI:30413"/>
    </cofactor>
</comment>
<evidence type="ECO:0000256" key="3">
    <source>
        <dbReference type="ARBA" id="ARBA00022617"/>
    </source>
</evidence>
<evidence type="ECO:0000256" key="13">
    <source>
        <dbReference type="SAM" id="Phobius"/>
    </source>
</evidence>
<name>A0A7J6I0Q0_CANSA</name>
<dbReference type="PANTHER" id="PTHR24282:SF15">
    <property type="entry name" value="CYTOCHROME P450, FAMILY 715, SUBFAMILY A, POLYPEPTIDE 1"/>
    <property type="match status" value="1"/>
</dbReference>
<sequence length="538" mass="61474">MESLNKLITQALWFAILLLLGTFGAFLLLFLRVIYCWWISPIRVYRNLRENGFGGPTPSFPLGNTSEMRSVGSSTSHNNNNNVSHDLHSIVFPHFARWRKIYGKVFVYWLGTEPFVYVGDGEFLRRISSGVAGKSWGKPNVFRKDREPMFGINSLAMVEGEHWVRHRRAITPAFSKTNLKAMAWSMKESTNNMLDQWTMVNSNISPFEIDAERELTALTGEIISKISFGISYENGQKVFEKLKALQAELFKSNRLVGVPFSEFFMNRKQTLKAQKLGKEIDQILLSIIDTRRKSIKEENNCQGDLLGLLLKANEENNGDESMDKMLTIRELIDESKTFFFGGHDTTALSLTWTLLLLALNQDWQTQLREEIRDVIGDGEVNFTSIAGLKKMGWVMNEVIRLYSPAPNIQRQTREDIKVEENMVIPKGTNIWIDIVGMNHDPCLWGNDVNEFKPQRFENDVVYGGCKHKMGFVPFGFGGRMCVGRNLSTLEYRIILTLILTRFSFTLSPNYRHSPSTLLTLRPTYGLPLLMQPISATHT</sequence>
<evidence type="ECO:0000256" key="9">
    <source>
        <dbReference type="ARBA" id="ARBA00023033"/>
    </source>
</evidence>
<keyword evidence="15" id="KW-1185">Reference proteome</keyword>
<evidence type="ECO:0000256" key="11">
    <source>
        <dbReference type="PIRSR" id="PIRSR602401-1"/>
    </source>
</evidence>
<evidence type="ECO:0000256" key="2">
    <source>
        <dbReference type="ARBA" id="ARBA00010617"/>
    </source>
</evidence>
<dbReference type="AlphaFoldDB" id="A0A7J6I0Q0"/>
<dbReference type="InterPro" id="IPR017972">
    <property type="entry name" value="Cyt_P450_CS"/>
</dbReference>
<evidence type="ECO:0000256" key="5">
    <source>
        <dbReference type="ARBA" id="ARBA00022723"/>
    </source>
</evidence>
<dbReference type="PRINTS" id="PR00463">
    <property type="entry name" value="EP450I"/>
</dbReference>
<evidence type="ECO:0000256" key="12">
    <source>
        <dbReference type="RuleBase" id="RU000461"/>
    </source>
</evidence>
<keyword evidence="4 13" id="KW-0812">Transmembrane</keyword>
<keyword evidence="9 12" id="KW-0503">Monooxygenase</keyword>
<evidence type="ECO:0000313" key="14">
    <source>
        <dbReference type="EMBL" id="KAF4400210.1"/>
    </source>
</evidence>
<comment type="similarity">
    <text evidence="2 12">Belongs to the cytochrome P450 family.</text>
</comment>
<evidence type="ECO:0000313" key="15">
    <source>
        <dbReference type="Proteomes" id="UP000583929"/>
    </source>
</evidence>
<keyword evidence="3 11" id="KW-0349">Heme</keyword>
<dbReference type="InterPro" id="IPR050665">
    <property type="entry name" value="Cytochrome_P450_Monooxygen"/>
</dbReference>
<dbReference type="PRINTS" id="PR00385">
    <property type="entry name" value="P450"/>
</dbReference>
<dbReference type="InterPro" id="IPR001128">
    <property type="entry name" value="Cyt_P450"/>
</dbReference>
<evidence type="ECO:0000256" key="6">
    <source>
        <dbReference type="ARBA" id="ARBA00022989"/>
    </source>
</evidence>
<dbReference type="GO" id="GO:0016020">
    <property type="term" value="C:membrane"/>
    <property type="evidence" value="ECO:0007669"/>
    <property type="project" value="UniProtKB-SubCell"/>
</dbReference>
<feature type="binding site" description="axial binding residue" evidence="11">
    <location>
        <position position="481"/>
    </location>
    <ligand>
        <name>heme</name>
        <dbReference type="ChEBI" id="CHEBI:30413"/>
    </ligand>
    <ligandPart>
        <name>Fe</name>
        <dbReference type="ChEBI" id="CHEBI:18248"/>
    </ligandPart>
</feature>
<keyword evidence="7 12" id="KW-0560">Oxidoreductase</keyword>
<proteinExistence type="inferred from homology"/>
<evidence type="ECO:0000256" key="7">
    <source>
        <dbReference type="ARBA" id="ARBA00023002"/>
    </source>
</evidence>
<evidence type="ECO:0008006" key="16">
    <source>
        <dbReference type="Google" id="ProtNLM"/>
    </source>
</evidence>
<comment type="caution">
    <text evidence="14">The sequence shown here is derived from an EMBL/GenBank/DDBJ whole genome shotgun (WGS) entry which is preliminary data.</text>
</comment>
<feature type="transmembrane region" description="Helical" evidence="13">
    <location>
        <begin position="12"/>
        <end position="39"/>
    </location>
</feature>
<dbReference type="Pfam" id="PF00067">
    <property type="entry name" value="p450"/>
    <property type="match status" value="1"/>
</dbReference>
<keyword evidence="5 11" id="KW-0479">Metal-binding</keyword>
<dbReference type="InterPro" id="IPR002401">
    <property type="entry name" value="Cyt_P450_E_grp-I"/>
</dbReference>
<evidence type="ECO:0000256" key="4">
    <source>
        <dbReference type="ARBA" id="ARBA00022692"/>
    </source>
</evidence>
<keyword evidence="6 13" id="KW-1133">Transmembrane helix</keyword>
<dbReference type="GO" id="GO:0020037">
    <property type="term" value="F:heme binding"/>
    <property type="evidence" value="ECO:0007669"/>
    <property type="project" value="InterPro"/>
</dbReference>
<evidence type="ECO:0000256" key="1">
    <source>
        <dbReference type="ARBA" id="ARBA00004167"/>
    </source>
</evidence>
<dbReference type="InterPro" id="IPR036396">
    <property type="entry name" value="Cyt_P450_sf"/>
</dbReference>
<keyword evidence="8 11" id="KW-0408">Iron</keyword>
<dbReference type="Gene3D" id="1.10.630.10">
    <property type="entry name" value="Cytochrome P450"/>
    <property type="match status" value="1"/>
</dbReference>
<protein>
    <recommendedName>
        <fullName evidence="16">Cytochrome P450</fullName>
    </recommendedName>
</protein>
<organism evidence="14 15">
    <name type="scientific">Cannabis sativa</name>
    <name type="common">Hemp</name>
    <name type="synonym">Marijuana</name>
    <dbReference type="NCBI Taxonomy" id="3483"/>
    <lineage>
        <taxon>Eukaryota</taxon>
        <taxon>Viridiplantae</taxon>
        <taxon>Streptophyta</taxon>
        <taxon>Embryophyta</taxon>
        <taxon>Tracheophyta</taxon>
        <taxon>Spermatophyta</taxon>
        <taxon>Magnoliopsida</taxon>
        <taxon>eudicotyledons</taxon>
        <taxon>Gunneridae</taxon>
        <taxon>Pentapetalae</taxon>
        <taxon>rosids</taxon>
        <taxon>fabids</taxon>
        <taxon>Rosales</taxon>
        <taxon>Cannabaceae</taxon>
        <taxon>Cannabis</taxon>
    </lineage>
</organism>
<dbReference type="GO" id="GO:0016705">
    <property type="term" value="F:oxidoreductase activity, acting on paired donors, with incorporation or reduction of molecular oxygen"/>
    <property type="evidence" value="ECO:0007669"/>
    <property type="project" value="InterPro"/>
</dbReference>